<sequence length="223" mass="24534">MEQISWPGRGFDTLVGRATALLQRPGRAVLGIAGAPGSGKSTLADELTAAIDDDFPGQVVQVGMDAFHLAQRVLNRHGLAHVKGAPETFDCYGYIDLLERIREHTDHPVYAPEFRREIEESIAHAVEIAPAVRLVVTEGNYLLLNAEPWDGVRSRLDEVWFVHLQDSIRRSRLQARHTHYGLGTDAAETKTLGSDEANARLVNSSRGNPDVWVEVNADAPVDL</sequence>
<dbReference type="Proteomes" id="UP000704762">
    <property type="component" value="Unassembled WGS sequence"/>
</dbReference>
<protein>
    <submittedName>
        <fullName evidence="1">Pantothenate kinase</fullName>
    </submittedName>
</protein>
<dbReference type="Gene3D" id="3.40.50.300">
    <property type="entry name" value="P-loop containing nucleotide triphosphate hydrolases"/>
    <property type="match status" value="2"/>
</dbReference>
<keyword evidence="1" id="KW-0418">Kinase</keyword>
<proteinExistence type="predicted"/>
<organism evidence="1 2">
    <name type="scientific">Microlunatus panaciterrae</name>
    <dbReference type="NCBI Taxonomy" id="400768"/>
    <lineage>
        <taxon>Bacteria</taxon>
        <taxon>Bacillati</taxon>
        <taxon>Actinomycetota</taxon>
        <taxon>Actinomycetes</taxon>
        <taxon>Propionibacteriales</taxon>
        <taxon>Propionibacteriaceae</taxon>
        <taxon>Microlunatus</taxon>
    </lineage>
</organism>
<name>A0ABS2RHQ4_9ACTN</name>
<dbReference type="InterPro" id="IPR027417">
    <property type="entry name" value="P-loop_NTPase"/>
</dbReference>
<keyword evidence="2" id="KW-1185">Reference proteome</keyword>
<dbReference type="NCBIfam" id="NF006743">
    <property type="entry name" value="PRK09270.1-2"/>
    <property type="match status" value="1"/>
</dbReference>
<dbReference type="EMBL" id="JAFBCF010000001">
    <property type="protein sequence ID" value="MBM7798530.1"/>
    <property type="molecule type" value="Genomic_DNA"/>
</dbReference>
<dbReference type="GO" id="GO:0016301">
    <property type="term" value="F:kinase activity"/>
    <property type="evidence" value="ECO:0007669"/>
    <property type="project" value="UniProtKB-KW"/>
</dbReference>
<gene>
    <name evidence="1" type="ORF">JOE57_001451</name>
</gene>
<reference evidence="1 2" key="1">
    <citation type="submission" date="2021-01" db="EMBL/GenBank/DDBJ databases">
        <title>Sequencing the genomes of 1000 actinobacteria strains.</title>
        <authorList>
            <person name="Klenk H.-P."/>
        </authorList>
    </citation>
    <scope>NUCLEOTIDE SEQUENCE [LARGE SCALE GENOMIC DNA]</scope>
    <source>
        <strain evidence="1 2">DSM 18662</strain>
    </source>
</reference>
<keyword evidence="1" id="KW-0808">Transferase</keyword>
<dbReference type="RefSeq" id="WP_204917057.1">
    <property type="nucleotide sequence ID" value="NZ_BAAAQP010000002.1"/>
</dbReference>
<comment type="caution">
    <text evidence="1">The sequence shown here is derived from an EMBL/GenBank/DDBJ whole genome shotgun (WGS) entry which is preliminary data.</text>
</comment>
<evidence type="ECO:0000313" key="1">
    <source>
        <dbReference type="EMBL" id="MBM7798530.1"/>
    </source>
</evidence>
<dbReference type="SUPFAM" id="SSF52540">
    <property type="entry name" value="P-loop containing nucleoside triphosphate hydrolases"/>
    <property type="match status" value="1"/>
</dbReference>
<dbReference type="PANTHER" id="PTHR10285">
    <property type="entry name" value="URIDINE KINASE"/>
    <property type="match status" value="1"/>
</dbReference>
<accession>A0ABS2RHQ4</accession>
<evidence type="ECO:0000313" key="2">
    <source>
        <dbReference type="Proteomes" id="UP000704762"/>
    </source>
</evidence>